<dbReference type="InterPro" id="IPR039650">
    <property type="entry name" value="HdrA-like"/>
</dbReference>
<feature type="chain" id="PRO_5030132981" evidence="6">
    <location>
        <begin position="24"/>
        <end position="631"/>
    </location>
</feature>
<sequence>MNKSLIYLLGIFLSFIFINQARAVSDSTRVHKWYCLGTGSSEIPERSKTVNCDVAVIGAGMSGISAAVAAARQGADVVLINDRPVLGGNASSEIRVTVNGVQTLKAKNPVERETGIIEEILLENKKYNPQESYPIWDHVLYDYVVRQPNLRLMLNTQAIKAIMDGERIKSAFCWQSTTETEVVINAKIFVDCSGDGLFAATSGAEYRTGREGKAEFGEKYAPDELDGWMMGESIMMITKDMGRPVPFYPPSYTKKFDASKAVDRKIKNLKEGFWWVELGSPKDIIADREKNRHDLMAYFYGVWDYVKNSGEYPEAANLALEWVGSLPGKRESRRFMGDYILTEKDLLSYKHFDDAVAWGGWSLDEHCPGGILSLDQRPSYFHERFKKVYEIPYRCLYSKNVPNLMFAGRNVSVSHMALSSTRIIGTCCMMGQAVGVATAMCIEKNINPREIYLSYIDELQERMLRNDYYIPNRPANDSNDLTRTVDKVWATSTSSGDVHNLFDGVARDEENKIHHWQSDGLNEKLFLEWKKPVEMSSVEIKFDTNLHRKIMMHKNPAKNFDQVPGMPPELVKTFSVDVYSKGRWHTVGEITDNIKRFVPVSFPAMSVTKVRINLKETYGCPHIRLYEVRCY</sequence>
<keyword evidence="1" id="KW-0004">4Fe-4S</keyword>
<evidence type="ECO:0000256" key="4">
    <source>
        <dbReference type="ARBA" id="ARBA00023004"/>
    </source>
</evidence>
<organism evidence="7 8">
    <name type="scientific">Bacteroides ovatus</name>
    <dbReference type="NCBI Taxonomy" id="28116"/>
    <lineage>
        <taxon>Bacteria</taxon>
        <taxon>Pseudomonadati</taxon>
        <taxon>Bacteroidota</taxon>
        <taxon>Bacteroidia</taxon>
        <taxon>Bacteroidales</taxon>
        <taxon>Bacteroidaceae</taxon>
        <taxon>Bacteroides</taxon>
    </lineage>
</organism>
<proteinExistence type="predicted"/>
<keyword evidence="2" id="KW-0479">Metal-binding</keyword>
<dbReference type="GO" id="GO:0046872">
    <property type="term" value="F:metal ion binding"/>
    <property type="evidence" value="ECO:0007669"/>
    <property type="project" value="UniProtKB-KW"/>
</dbReference>
<dbReference type="GO" id="GO:0016491">
    <property type="term" value="F:oxidoreductase activity"/>
    <property type="evidence" value="ECO:0007669"/>
    <property type="project" value="UniProtKB-KW"/>
</dbReference>
<dbReference type="AlphaFoldDB" id="A0A5M5E5M2"/>
<evidence type="ECO:0000256" key="2">
    <source>
        <dbReference type="ARBA" id="ARBA00022723"/>
    </source>
</evidence>
<dbReference type="PANTHER" id="PTHR43498">
    <property type="entry name" value="FERREDOXIN:COB-COM HETERODISULFIDE REDUCTASE SUBUNIT A"/>
    <property type="match status" value="1"/>
</dbReference>
<dbReference type="InterPro" id="IPR036188">
    <property type="entry name" value="FAD/NAD-bd_sf"/>
</dbReference>
<keyword evidence="8" id="KW-1185">Reference proteome</keyword>
<evidence type="ECO:0000256" key="3">
    <source>
        <dbReference type="ARBA" id="ARBA00023002"/>
    </source>
</evidence>
<evidence type="ECO:0000313" key="8">
    <source>
        <dbReference type="Proteomes" id="UP000473905"/>
    </source>
</evidence>
<keyword evidence="5" id="KW-0411">Iron-sulfur</keyword>
<evidence type="ECO:0000313" key="7">
    <source>
        <dbReference type="EMBL" id="KAA4091709.1"/>
    </source>
</evidence>
<dbReference type="RefSeq" id="WP_004320037.1">
    <property type="nucleotide sequence ID" value="NZ_JAHYOK010000038.1"/>
</dbReference>
<comment type="caution">
    <text evidence="7">The sequence shown here is derived from an EMBL/GenBank/DDBJ whole genome shotgun (WGS) entry which is preliminary data.</text>
</comment>
<evidence type="ECO:0000256" key="5">
    <source>
        <dbReference type="ARBA" id="ARBA00023014"/>
    </source>
</evidence>
<name>A0A5M5E5M2_BACOV</name>
<gene>
    <name evidence="7" type="ORF">F3D66_22680</name>
</gene>
<reference evidence="7 8" key="1">
    <citation type="journal article" date="2019" name="Nat. Med.">
        <title>A library of human gut bacterial isolates paired with longitudinal multiomics data enables mechanistic microbiome research.</title>
        <authorList>
            <person name="Poyet M."/>
            <person name="Groussin M."/>
            <person name="Gibbons S.M."/>
            <person name="Avila-Pacheco J."/>
            <person name="Jiang X."/>
            <person name="Kearney S.M."/>
            <person name="Perrotta A.R."/>
            <person name="Berdy B."/>
            <person name="Zhao S."/>
            <person name="Lieberman T.D."/>
            <person name="Swanson P.K."/>
            <person name="Smith M."/>
            <person name="Roesemann S."/>
            <person name="Alexander J.E."/>
            <person name="Rich S.A."/>
            <person name="Livny J."/>
            <person name="Vlamakis H."/>
            <person name="Clish C."/>
            <person name="Bullock K."/>
            <person name="Deik A."/>
            <person name="Scott J."/>
            <person name="Pierce K.A."/>
            <person name="Xavier R.J."/>
            <person name="Alm E.J."/>
        </authorList>
    </citation>
    <scope>NUCLEOTIDE SEQUENCE [LARGE SCALE GENOMIC DNA]</scope>
    <source>
        <strain evidence="7 8">BIOML-A134</strain>
    </source>
</reference>
<dbReference type="Gene3D" id="2.60.120.260">
    <property type="entry name" value="Galactose-binding domain-like"/>
    <property type="match status" value="1"/>
</dbReference>
<dbReference type="GO" id="GO:0051539">
    <property type="term" value="F:4 iron, 4 sulfur cluster binding"/>
    <property type="evidence" value="ECO:0007669"/>
    <property type="project" value="UniProtKB-KW"/>
</dbReference>
<protein>
    <submittedName>
        <fullName evidence="7">FAD-dependent oxidoreductase</fullName>
    </submittedName>
</protein>
<dbReference type="EMBL" id="VWKB01000036">
    <property type="protein sequence ID" value="KAA4091709.1"/>
    <property type="molecule type" value="Genomic_DNA"/>
</dbReference>
<keyword evidence="6" id="KW-0732">Signal</keyword>
<accession>A0A5M5E5M2</accession>
<evidence type="ECO:0000256" key="6">
    <source>
        <dbReference type="SAM" id="SignalP"/>
    </source>
</evidence>
<evidence type="ECO:0000256" key="1">
    <source>
        <dbReference type="ARBA" id="ARBA00022485"/>
    </source>
</evidence>
<dbReference type="PANTHER" id="PTHR43498:SF1">
    <property type="entry name" value="COB--COM HETERODISULFIDE REDUCTASE IRON-SULFUR SUBUNIT A"/>
    <property type="match status" value="1"/>
</dbReference>
<keyword evidence="4" id="KW-0408">Iron</keyword>
<dbReference type="Gene3D" id="3.50.50.60">
    <property type="entry name" value="FAD/NAD(P)-binding domain"/>
    <property type="match status" value="1"/>
</dbReference>
<feature type="signal peptide" evidence="6">
    <location>
        <begin position="1"/>
        <end position="23"/>
    </location>
</feature>
<dbReference type="SUPFAM" id="SSF51905">
    <property type="entry name" value="FAD/NAD(P)-binding domain"/>
    <property type="match status" value="1"/>
</dbReference>
<dbReference type="Proteomes" id="UP000473905">
    <property type="component" value="Unassembled WGS sequence"/>
</dbReference>
<dbReference type="Pfam" id="PF12831">
    <property type="entry name" value="FAD_oxidored"/>
    <property type="match status" value="1"/>
</dbReference>
<keyword evidence="3" id="KW-0560">Oxidoreductase</keyword>